<dbReference type="SUPFAM" id="SSF52540">
    <property type="entry name" value="P-loop containing nucleoside triphosphate hydrolases"/>
    <property type="match status" value="1"/>
</dbReference>
<dbReference type="Proteomes" id="UP000481288">
    <property type="component" value="Unassembled WGS sequence"/>
</dbReference>
<dbReference type="Gene3D" id="3.40.50.300">
    <property type="entry name" value="P-loop containing nucleotide triphosphate hydrolases"/>
    <property type="match status" value="1"/>
</dbReference>
<dbReference type="PANTHER" id="PTHR10039:SF15">
    <property type="entry name" value="NACHT DOMAIN-CONTAINING PROTEIN"/>
    <property type="match status" value="1"/>
</dbReference>
<dbReference type="InterPro" id="IPR031348">
    <property type="entry name" value="PigL_N"/>
</dbReference>
<evidence type="ECO:0000259" key="2">
    <source>
        <dbReference type="Pfam" id="PF17111"/>
    </source>
</evidence>
<evidence type="ECO:0000259" key="3">
    <source>
        <dbReference type="Pfam" id="PF24883"/>
    </source>
</evidence>
<dbReference type="AlphaFoldDB" id="A0A7D8URR9"/>
<evidence type="ECO:0000313" key="4">
    <source>
        <dbReference type="EMBL" id="TVY54224.1"/>
    </source>
</evidence>
<dbReference type="OrthoDB" id="3557006at2759"/>
<dbReference type="Gene3D" id="1.25.40.20">
    <property type="entry name" value="Ankyrin repeat-containing domain"/>
    <property type="match status" value="1"/>
</dbReference>
<keyword evidence="1" id="KW-0677">Repeat</keyword>
<comment type="caution">
    <text evidence="4">The sequence shown here is derived from an EMBL/GenBank/DDBJ whole genome shotgun (WGS) entry which is preliminary data.</text>
</comment>
<dbReference type="PANTHER" id="PTHR10039">
    <property type="entry name" value="AMELOGENIN"/>
    <property type="match status" value="1"/>
</dbReference>
<sequence length="884" mass="100417">MADPLSIAGSIAGLVAIADTIFTRIYRYTKAVKGAAKEIQTLGSEITTLSSLLRNLELVLKEYEEDTPDANLRLHHINSCRETLLKIRDKLEWKNSHESGSSKSNLEATMRKLKWPFSGSEMKSLLSDVETHKSTINAALAGDNLSMTLRALSRQDEMSKDIKHLKTELETRWAMETHIALTGQRQEILQFFGEVDPKTYHRTNLNFHHPLTGLWLTEGNTFKAWLHTRNSKLWLSGIPGAGKTVLAACVVEEVMKQSSSTRAVAYFYCDYKDVRTQSSINIFSSIATQLAKQNEKAFDHLQNLYDKYQLKDNGTLSLEISTLAMTVSQQSSCFEDVSIVIDGLDECGIHTVDVVQSLASLATNSGSNIRALFLSRDEYDIRELLQHAFGHVGIAAHKEDLELYVAAEIESRQRNVGRERLRIRSSELKDHIIKSLVNGADGMFRWAACQLDLLSGLPTDAAKRQALKSLPPTLFKTYERILERISESDSSVQEMVQNTLKWILHSRDKISAVQICEAVSVKESDTILNKESLYEQEDILLYCSSLIRLSSNGKYFESAHFTVKEFLESLSESSGPLLAPYSQAKDHIHPYLAKICLTYIKLDVFRRDVIEDFDAWQDQQAQYPFRVHAVHHWVDYAKHAWNNETILAHARELFCRSKTSTFLSWARDYIYSFHESQYENVIFRQATEHIFMGRVNPLHMASAIGCVELCKWLLDLDCTTIDQVSSIGTPIHCTLIGAYWYARGLMVPDNEFEDIWMDLDFAYRKEGRAEVLDLLIKRGANIFVPYRPINVDHPLVKLVKAGGKLDFNVMGWLMANFERTYWGYSSGTHVDAARYAKETVEALIANLNQNTQEDCVKSGLLEFALEMRSSAAIELVKNNVHFIR</sequence>
<dbReference type="EMBL" id="QGMG01000362">
    <property type="protein sequence ID" value="TVY54224.1"/>
    <property type="molecule type" value="Genomic_DNA"/>
</dbReference>
<dbReference type="Pfam" id="PF17111">
    <property type="entry name" value="PigL_N"/>
    <property type="match status" value="1"/>
</dbReference>
<keyword evidence="5" id="KW-1185">Reference proteome</keyword>
<dbReference type="InterPro" id="IPR036770">
    <property type="entry name" value="Ankyrin_rpt-contain_sf"/>
</dbReference>
<organism evidence="4 5">
    <name type="scientific">Lachnellula cervina</name>
    <dbReference type="NCBI Taxonomy" id="1316786"/>
    <lineage>
        <taxon>Eukaryota</taxon>
        <taxon>Fungi</taxon>
        <taxon>Dikarya</taxon>
        <taxon>Ascomycota</taxon>
        <taxon>Pezizomycotina</taxon>
        <taxon>Leotiomycetes</taxon>
        <taxon>Helotiales</taxon>
        <taxon>Lachnaceae</taxon>
        <taxon>Lachnellula</taxon>
    </lineage>
</organism>
<reference evidence="4 5" key="1">
    <citation type="submission" date="2018-05" db="EMBL/GenBank/DDBJ databases">
        <title>Whole genome sequencing for identification of molecular markers to develop diagnostic detection tools for the regulated plant pathogen Lachnellula willkommii.</title>
        <authorList>
            <person name="Giroux E."/>
            <person name="Bilodeau G."/>
        </authorList>
    </citation>
    <scope>NUCLEOTIDE SEQUENCE [LARGE SCALE GENOMIC DNA]</scope>
    <source>
        <strain evidence="4 5">CBS 625.97</strain>
    </source>
</reference>
<feature type="domain" description="Azaphilone pigments biosynthesis cluster protein L N-terminal" evidence="2">
    <location>
        <begin position="2"/>
        <end position="172"/>
    </location>
</feature>
<accession>A0A7D8URR9</accession>
<feature type="domain" description="Nephrocystin 3-like N-terminal" evidence="3">
    <location>
        <begin position="212"/>
        <end position="376"/>
    </location>
</feature>
<gene>
    <name evidence="4" type="primary">HET-E1_4</name>
    <name evidence="4" type="ORF">LCER1_G005897</name>
</gene>
<proteinExistence type="predicted"/>
<evidence type="ECO:0000313" key="5">
    <source>
        <dbReference type="Proteomes" id="UP000481288"/>
    </source>
</evidence>
<dbReference type="Pfam" id="PF24883">
    <property type="entry name" value="NPHP3_N"/>
    <property type="match status" value="1"/>
</dbReference>
<protein>
    <submittedName>
        <fullName evidence="4">Vegetative incompatibility protein HET-E-1</fullName>
    </submittedName>
</protein>
<evidence type="ECO:0000256" key="1">
    <source>
        <dbReference type="ARBA" id="ARBA00022737"/>
    </source>
</evidence>
<dbReference type="InterPro" id="IPR027417">
    <property type="entry name" value="P-loop_NTPase"/>
</dbReference>
<name>A0A7D8URR9_9HELO</name>
<dbReference type="InterPro" id="IPR056884">
    <property type="entry name" value="NPHP3-like_N"/>
</dbReference>